<dbReference type="Proteomes" id="UP000285624">
    <property type="component" value="Unassembled WGS sequence"/>
</dbReference>
<organism evidence="1 2">
    <name type="scientific">Phytophthora kernoviae</name>
    <dbReference type="NCBI Taxonomy" id="325452"/>
    <lineage>
        <taxon>Eukaryota</taxon>
        <taxon>Sar</taxon>
        <taxon>Stramenopiles</taxon>
        <taxon>Oomycota</taxon>
        <taxon>Peronosporomycetes</taxon>
        <taxon>Peronosporales</taxon>
        <taxon>Peronosporaceae</taxon>
        <taxon>Phytophthora</taxon>
    </lineage>
</organism>
<evidence type="ECO:0000313" key="1">
    <source>
        <dbReference type="EMBL" id="RLN74818.1"/>
    </source>
</evidence>
<dbReference type="AlphaFoldDB" id="A0A3R7KFE2"/>
<evidence type="ECO:0000313" key="2">
    <source>
        <dbReference type="Proteomes" id="UP000285624"/>
    </source>
</evidence>
<sequence>LLSWSGAIRGIVKLQSLARGVIYRMQFGLQQSFPIPSPKSPEEVDAFDLGHRTKTTKLQSADLFVAGYKVDEYTSGPGKDVDDVQRGMVKFTVDKGCDPVSDLAAGHEVDEYTSGPGKDVDDVQRGMVKFTVDKGCDPVSDLAAGHEVDEYTSGPGKDVDDVQRGMVKFTVDKGCDPVSDLAAGHEVDEYTSGPGKDVDDALRVHLPVYSLFSHDSETERIARIMQGSMQYWFNEETFSSGDDDSDEDGYF</sequence>
<comment type="caution">
    <text evidence="1">The sequence shown here is derived from an EMBL/GenBank/DDBJ whole genome shotgun (WGS) entry which is preliminary data.</text>
</comment>
<feature type="non-terminal residue" evidence="1">
    <location>
        <position position="1"/>
    </location>
</feature>
<name>A0A3R7KFE2_9STRA</name>
<accession>A0A3R7KFE2</accession>
<proteinExistence type="predicted"/>
<gene>
    <name evidence="1" type="ORF">BBO99_00008727</name>
</gene>
<keyword evidence="2" id="KW-1185">Reference proteome</keyword>
<dbReference type="EMBL" id="MBDN02000502">
    <property type="protein sequence ID" value="RLN74818.1"/>
    <property type="molecule type" value="Genomic_DNA"/>
</dbReference>
<protein>
    <submittedName>
        <fullName evidence="1">Uncharacterized protein</fullName>
    </submittedName>
</protein>
<reference evidence="1 2" key="1">
    <citation type="journal article" date="2019" name="Mol. Plant Pathol.">
        <title>Genome sequencing of oomycete isolates from Chile supports the New Zealand origin of Phytophthora kernoviae and makes available the first Nothophytophthora sp. genome.</title>
        <authorList>
            <person name="Studholme D.J."/>
            <person name="Panda P."/>
            <person name="Sanfuentes Von Stowasser E."/>
            <person name="Gonzalez M."/>
            <person name="Hill R."/>
            <person name="Sambles C."/>
            <person name="Grant M."/>
            <person name="Williams N.M."/>
            <person name="McDougal R.L."/>
        </authorList>
    </citation>
    <scope>NUCLEOTIDE SEQUENCE [LARGE SCALE GENOMIC DNA]</scope>
    <source>
        <strain evidence="1">Chile4</strain>
    </source>
</reference>